<reference evidence="4" key="1">
    <citation type="journal article" date="2021" name="PeerJ">
        <title>Extensive microbial diversity within the chicken gut microbiome revealed by metagenomics and culture.</title>
        <authorList>
            <person name="Gilroy R."/>
            <person name="Ravi A."/>
            <person name="Getino M."/>
            <person name="Pursley I."/>
            <person name="Horton D.L."/>
            <person name="Alikhan N.F."/>
            <person name="Baker D."/>
            <person name="Gharbi K."/>
            <person name="Hall N."/>
            <person name="Watson M."/>
            <person name="Adriaenssens E.M."/>
            <person name="Foster-Nyarko E."/>
            <person name="Jarju S."/>
            <person name="Secka A."/>
            <person name="Antonio M."/>
            <person name="Oren A."/>
            <person name="Chaudhuri R.R."/>
            <person name="La Ragione R."/>
            <person name="Hildebrand F."/>
            <person name="Pallen M.J."/>
        </authorList>
    </citation>
    <scope>NUCLEOTIDE SEQUENCE</scope>
    <source>
        <strain evidence="4">687</strain>
    </source>
</reference>
<name>A0A9E2NRS8_9GAMM</name>
<protein>
    <submittedName>
        <fullName evidence="4">Sigma D regulator</fullName>
    </submittedName>
</protein>
<dbReference type="Proteomes" id="UP000824150">
    <property type="component" value="Unassembled WGS sequence"/>
</dbReference>
<reference evidence="4" key="2">
    <citation type="submission" date="2021-04" db="EMBL/GenBank/DDBJ databases">
        <authorList>
            <person name="Gilroy R."/>
        </authorList>
    </citation>
    <scope>NUCLEOTIDE SEQUENCE</scope>
    <source>
        <strain evidence="4">687</strain>
    </source>
</reference>
<keyword evidence="1 3" id="KW-0805">Transcription regulation</keyword>
<dbReference type="PIRSF" id="PIRSF016548">
    <property type="entry name" value="Rsd_AlgQ"/>
    <property type="match status" value="1"/>
</dbReference>
<dbReference type="EMBL" id="JAHLFG010000032">
    <property type="protein sequence ID" value="MBU3826427.1"/>
    <property type="molecule type" value="Genomic_DNA"/>
</dbReference>
<proteinExistence type="inferred from homology"/>
<comment type="caution">
    <text evidence="4">The sequence shown here is derived from an EMBL/GenBank/DDBJ whole genome shotgun (WGS) entry which is preliminary data.</text>
</comment>
<dbReference type="GO" id="GO:0006355">
    <property type="term" value="P:regulation of DNA-templated transcription"/>
    <property type="evidence" value="ECO:0007669"/>
    <property type="project" value="InterPro"/>
</dbReference>
<comment type="similarity">
    <text evidence="3">Belongs to the Rsd/AlgQ family.</text>
</comment>
<dbReference type="Pfam" id="PF04353">
    <property type="entry name" value="Rsd_AlgQ"/>
    <property type="match status" value="1"/>
</dbReference>
<dbReference type="AlphaFoldDB" id="A0A9E2NRS8"/>
<dbReference type="InterPro" id="IPR007448">
    <property type="entry name" value="Sigma70_reg_Rsd_AlgQ"/>
</dbReference>
<keyword evidence="2 3" id="KW-0804">Transcription</keyword>
<accession>A0A9E2NRS8</accession>
<sequence length="170" mass="19849">MPKDNLHGFNTTLQQVDERYAWINDMIKARQELVLQYMKLLNLPLPNQDKSAIAQCYPSYEDITTFCEHLIDYVSHGHFDLYPKIISLIENASGRSLSIAHRVLPKIEETTEFLMRFNDRYAENMDESKLKTLKQDLSTVGRCLEQRFKNEDRLIIGLRLVHSIVSGKFN</sequence>
<dbReference type="Gene3D" id="1.20.120.1370">
    <property type="entry name" value="Regulator of RNA polymerase sigma(70) subunit, domain 4"/>
    <property type="match status" value="1"/>
</dbReference>
<gene>
    <name evidence="4" type="ORF">IAA31_02930</name>
</gene>
<organism evidence="4 5">
    <name type="scientific">Candidatus Anaerobiospirillum merdipullorum</name>
    <dbReference type="NCBI Taxonomy" id="2838450"/>
    <lineage>
        <taxon>Bacteria</taxon>
        <taxon>Pseudomonadati</taxon>
        <taxon>Pseudomonadota</taxon>
        <taxon>Gammaproteobacteria</taxon>
        <taxon>Aeromonadales</taxon>
        <taxon>Succinivibrionaceae</taxon>
        <taxon>Anaerobiospirillum</taxon>
    </lineage>
</organism>
<evidence type="ECO:0000256" key="3">
    <source>
        <dbReference type="RuleBase" id="RU004409"/>
    </source>
</evidence>
<evidence type="ECO:0000256" key="1">
    <source>
        <dbReference type="ARBA" id="ARBA00023015"/>
    </source>
</evidence>
<evidence type="ECO:0000256" key="2">
    <source>
        <dbReference type="ARBA" id="ARBA00023163"/>
    </source>
</evidence>
<dbReference type="InterPro" id="IPR038309">
    <property type="entry name" value="Rsd/AlgQ_sf"/>
</dbReference>
<evidence type="ECO:0000313" key="5">
    <source>
        <dbReference type="Proteomes" id="UP000824150"/>
    </source>
</evidence>
<evidence type="ECO:0000313" key="4">
    <source>
        <dbReference type="EMBL" id="MBU3826427.1"/>
    </source>
</evidence>